<evidence type="ECO:0000313" key="1">
    <source>
        <dbReference type="EMBL" id="GAI74688.1"/>
    </source>
</evidence>
<protein>
    <recommendedName>
        <fullName evidence="2">YhcG PDDEXK nuclease domain-containing protein</fullName>
    </recommendedName>
</protein>
<dbReference type="AlphaFoldDB" id="X1R2C0"/>
<name>X1R2C0_9ZZZZ</name>
<evidence type="ECO:0008006" key="2">
    <source>
        <dbReference type="Google" id="ProtNLM"/>
    </source>
</evidence>
<gene>
    <name evidence="1" type="ORF">S12H4_25489</name>
</gene>
<feature type="non-terminal residue" evidence="1">
    <location>
        <position position="43"/>
    </location>
</feature>
<feature type="non-terminal residue" evidence="1">
    <location>
        <position position="1"/>
    </location>
</feature>
<reference evidence="1" key="1">
    <citation type="journal article" date="2014" name="Front. Microbiol.">
        <title>High frequency of phylogenetically diverse reductive dehalogenase-homologous genes in deep subseafloor sedimentary metagenomes.</title>
        <authorList>
            <person name="Kawai M."/>
            <person name="Futagami T."/>
            <person name="Toyoda A."/>
            <person name="Takaki Y."/>
            <person name="Nishi S."/>
            <person name="Hori S."/>
            <person name="Arai W."/>
            <person name="Tsubouchi T."/>
            <person name="Morono Y."/>
            <person name="Uchiyama I."/>
            <person name="Ito T."/>
            <person name="Fujiyama A."/>
            <person name="Inagaki F."/>
            <person name="Takami H."/>
        </authorList>
    </citation>
    <scope>NUCLEOTIDE SEQUENCE</scope>
    <source>
        <strain evidence="1">Expedition CK06-06</strain>
    </source>
</reference>
<sequence>IEVKKRVGLATLGQVLGYRFLYLREYTEISSVPLLIVCSQIDK</sequence>
<organism evidence="1">
    <name type="scientific">marine sediment metagenome</name>
    <dbReference type="NCBI Taxonomy" id="412755"/>
    <lineage>
        <taxon>unclassified sequences</taxon>
        <taxon>metagenomes</taxon>
        <taxon>ecological metagenomes</taxon>
    </lineage>
</organism>
<dbReference type="EMBL" id="BARW01014331">
    <property type="protein sequence ID" value="GAI74688.1"/>
    <property type="molecule type" value="Genomic_DNA"/>
</dbReference>
<accession>X1R2C0</accession>
<proteinExistence type="predicted"/>
<comment type="caution">
    <text evidence="1">The sequence shown here is derived from an EMBL/GenBank/DDBJ whole genome shotgun (WGS) entry which is preliminary data.</text>
</comment>